<gene>
    <name evidence="3" type="ORF">CVV64_16865</name>
</gene>
<evidence type="ECO:0000313" key="4">
    <source>
        <dbReference type="Proteomes" id="UP000233256"/>
    </source>
</evidence>
<evidence type="ECO:0000259" key="2">
    <source>
        <dbReference type="Pfam" id="PF20434"/>
    </source>
</evidence>
<dbReference type="EMBL" id="PGXC01000031">
    <property type="protein sequence ID" value="PKK88915.1"/>
    <property type="molecule type" value="Genomic_DNA"/>
</dbReference>
<sequence>MLMKPSLFSMFISLAVLSIPFNILSPAASAGKFLERLLESRRDNQNQWSSSSDNFKLLRNISYGDDPAHRMDVYLPPDPASFKTAKAPVIFMVHGGGWKRGDKSSRRVAVNKVVRWVPKGFIFISANNRLRPVADPIQQADDIALALAKAQKSAASWGADPDRFLLMGHSAGAHLIALLNADPDRALNMGARPWLGAVSLDSGAMNVPEIMEKRHARLYDQAFGDDPGFWKAASPFHALTTKAKPFLLVCSAKRRAACAQTDLFAARAESFAVPVQVLKQPLSHGEINEQLGLDGEYTEAVEKFISGLDPVLNRLLAP</sequence>
<feature type="domain" description="BD-FAE-like" evidence="2">
    <location>
        <begin position="71"/>
        <end position="182"/>
    </location>
</feature>
<dbReference type="PANTHER" id="PTHR48081">
    <property type="entry name" value="AB HYDROLASE SUPERFAMILY PROTEIN C4A8.06C"/>
    <property type="match status" value="1"/>
</dbReference>
<dbReference type="Gene3D" id="3.40.50.1820">
    <property type="entry name" value="alpha/beta hydrolase"/>
    <property type="match status" value="1"/>
</dbReference>
<reference evidence="3 4" key="1">
    <citation type="journal article" date="2017" name="ISME J.">
        <title>Potential for microbial H2 and metal transformations associated with novel bacteria and archaea in deep terrestrial subsurface sediments.</title>
        <authorList>
            <person name="Hernsdorf A.W."/>
            <person name="Amano Y."/>
            <person name="Miyakawa K."/>
            <person name="Ise K."/>
            <person name="Suzuki Y."/>
            <person name="Anantharaman K."/>
            <person name="Probst A."/>
            <person name="Burstein D."/>
            <person name="Thomas B.C."/>
            <person name="Banfield J.F."/>
        </authorList>
    </citation>
    <scope>NUCLEOTIDE SEQUENCE [LARGE SCALE GENOMIC DNA]</scope>
    <source>
        <strain evidence="3">HGW-Wallbacteria-1</strain>
    </source>
</reference>
<dbReference type="InterPro" id="IPR050300">
    <property type="entry name" value="GDXG_lipolytic_enzyme"/>
</dbReference>
<dbReference type="Pfam" id="PF20434">
    <property type="entry name" value="BD-FAE"/>
    <property type="match status" value="1"/>
</dbReference>
<comment type="caution">
    <text evidence="3">The sequence shown here is derived from an EMBL/GenBank/DDBJ whole genome shotgun (WGS) entry which is preliminary data.</text>
</comment>
<dbReference type="SUPFAM" id="SSF53474">
    <property type="entry name" value="alpha/beta-Hydrolases"/>
    <property type="match status" value="1"/>
</dbReference>
<evidence type="ECO:0000256" key="1">
    <source>
        <dbReference type="ARBA" id="ARBA00022801"/>
    </source>
</evidence>
<name>A0A2N1PKQ4_9BACT</name>
<proteinExistence type="predicted"/>
<evidence type="ECO:0000313" key="3">
    <source>
        <dbReference type="EMBL" id="PKK88915.1"/>
    </source>
</evidence>
<dbReference type="PANTHER" id="PTHR48081:SF33">
    <property type="entry name" value="KYNURENINE FORMAMIDASE"/>
    <property type="match status" value="1"/>
</dbReference>
<dbReference type="InterPro" id="IPR049492">
    <property type="entry name" value="BD-FAE-like_dom"/>
</dbReference>
<dbReference type="GO" id="GO:0016787">
    <property type="term" value="F:hydrolase activity"/>
    <property type="evidence" value="ECO:0007669"/>
    <property type="project" value="UniProtKB-KW"/>
</dbReference>
<organism evidence="3 4">
    <name type="scientific">Candidatus Wallbacteria bacterium HGW-Wallbacteria-1</name>
    <dbReference type="NCBI Taxonomy" id="2013854"/>
    <lineage>
        <taxon>Bacteria</taxon>
        <taxon>Candidatus Walliibacteriota</taxon>
    </lineage>
</organism>
<dbReference type="Proteomes" id="UP000233256">
    <property type="component" value="Unassembled WGS sequence"/>
</dbReference>
<accession>A0A2N1PKQ4</accession>
<protein>
    <submittedName>
        <fullName evidence="3">Esterase</fullName>
    </submittedName>
</protein>
<dbReference type="AlphaFoldDB" id="A0A2N1PKQ4"/>
<keyword evidence="1" id="KW-0378">Hydrolase</keyword>
<dbReference type="InterPro" id="IPR029058">
    <property type="entry name" value="AB_hydrolase_fold"/>
</dbReference>